<dbReference type="Pfam" id="PF02878">
    <property type="entry name" value="PGM_PMM_I"/>
    <property type="match status" value="1"/>
</dbReference>
<name>A0A4V4HA87_MUSBA</name>
<evidence type="ECO:0000256" key="2">
    <source>
        <dbReference type="ARBA" id="ARBA00011245"/>
    </source>
</evidence>
<protein>
    <recommendedName>
        <fullName evidence="7">Phosphoacetylglucosamine mutase</fullName>
    </recommendedName>
</protein>
<dbReference type="STRING" id="52838.A0A4V4HA87"/>
<feature type="region of interest" description="Disordered" evidence="8">
    <location>
        <begin position="579"/>
        <end position="603"/>
    </location>
</feature>
<evidence type="ECO:0000256" key="6">
    <source>
        <dbReference type="ARBA" id="ARBA00049409"/>
    </source>
</evidence>
<comment type="similarity">
    <text evidence="1">Belongs to the phosphohexose mutase family.</text>
</comment>
<dbReference type="GO" id="GO:0004610">
    <property type="term" value="F:phosphoacetylglucosamine mutase activity"/>
    <property type="evidence" value="ECO:0007669"/>
    <property type="project" value="TreeGrafter"/>
</dbReference>
<comment type="caution">
    <text evidence="12">The sequence shown here is derived from an EMBL/GenBank/DDBJ whole genome shotgun (WGS) entry which is preliminary data.</text>
</comment>
<dbReference type="FunFam" id="3.40.120.10:FF:000054">
    <property type="entry name" value="Phosphoacetylglucosamine mutase"/>
    <property type="match status" value="1"/>
</dbReference>
<comment type="catalytic activity">
    <reaction evidence="5">
        <text>alpha-D-glucose 1,6-bisphosphate + L-seryl-[protein] = O-phospho-L-seryl-[protein] + alpha-D-glucose 6-phosphate</text>
        <dbReference type="Rhea" id="RHEA:68752"/>
        <dbReference type="Rhea" id="RHEA-COMP:9863"/>
        <dbReference type="Rhea" id="RHEA-COMP:11604"/>
        <dbReference type="ChEBI" id="CHEBI:29999"/>
        <dbReference type="ChEBI" id="CHEBI:58225"/>
        <dbReference type="ChEBI" id="CHEBI:58392"/>
        <dbReference type="ChEBI" id="CHEBI:83421"/>
    </reaction>
</comment>
<feature type="compositionally biased region" description="Basic and acidic residues" evidence="8">
    <location>
        <begin position="110"/>
        <end position="124"/>
    </location>
</feature>
<gene>
    <name evidence="12" type="ORF">C4D60_Mb04t34610</name>
</gene>
<dbReference type="InterPro" id="IPR005844">
    <property type="entry name" value="A-D-PHexomutase_a/b/a-I"/>
</dbReference>
<organism evidence="12 13">
    <name type="scientific">Musa balbisiana</name>
    <name type="common">Banana</name>
    <dbReference type="NCBI Taxonomy" id="52838"/>
    <lineage>
        <taxon>Eukaryota</taxon>
        <taxon>Viridiplantae</taxon>
        <taxon>Streptophyta</taxon>
        <taxon>Embryophyta</taxon>
        <taxon>Tracheophyta</taxon>
        <taxon>Spermatophyta</taxon>
        <taxon>Magnoliopsida</taxon>
        <taxon>Liliopsida</taxon>
        <taxon>Zingiberales</taxon>
        <taxon>Musaceae</taxon>
        <taxon>Musa</taxon>
    </lineage>
</organism>
<evidence type="ECO:0000256" key="3">
    <source>
        <dbReference type="ARBA" id="ARBA00022526"/>
    </source>
</evidence>
<dbReference type="InterPro" id="IPR016066">
    <property type="entry name" value="A-D-PHexomutase_CS"/>
</dbReference>
<evidence type="ECO:0000259" key="9">
    <source>
        <dbReference type="Pfam" id="PF02878"/>
    </source>
</evidence>
<keyword evidence="4" id="KW-0119">Carbohydrate metabolism</keyword>
<feature type="compositionally biased region" description="Polar residues" evidence="8">
    <location>
        <begin position="50"/>
        <end position="61"/>
    </location>
</feature>
<dbReference type="GO" id="GO:0000287">
    <property type="term" value="F:magnesium ion binding"/>
    <property type="evidence" value="ECO:0007669"/>
    <property type="project" value="InterPro"/>
</dbReference>
<dbReference type="PRINTS" id="PR00509">
    <property type="entry name" value="PGMPMM"/>
</dbReference>
<feature type="compositionally biased region" description="Basic and acidic residues" evidence="8">
    <location>
        <begin position="689"/>
        <end position="705"/>
    </location>
</feature>
<evidence type="ECO:0000256" key="5">
    <source>
        <dbReference type="ARBA" id="ARBA00049318"/>
    </source>
</evidence>
<dbReference type="Pfam" id="PF21405">
    <property type="entry name" value="AMG1_II"/>
    <property type="match status" value="1"/>
</dbReference>
<reference evidence="12 13" key="1">
    <citation type="journal article" date="2019" name="Nat. Plants">
        <title>Genome sequencing of Musa balbisiana reveals subgenome evolution and function divergence in polyploid bananas.</title>
        <authorList>
            <person name="Yao X."/>
        </authorList>
    </citation>
    <scope>NUCLEOTIDE SEQUENCE [LARGE SCALE GENOMIC DNA]</scope>
    <source>
        <strain evidence="13">cv. DH-PKW</strain>
        <tissue evidence="12">Leaves</tissue>
    </source>
</reference>
<feature type="domain" description="Phosphoacetylglucosamine mutase AMG1" evidence="10">
    <location>
        <begin position="1213"/>
        <end position="1360"/>
    </location>
</feature>
<accession>A0A4V4HA87</accession>
<evidence type="ECO:0000256" key="8">
    <source>
        <dbReference type="SAM" id="MobiDB-lite"/>
    </source>
</evidence>
<dbReference type="GO" id="GO:0006048">
    <property type="term" value="P:UDP-N-acetylglucosamine biosynthetic process"/>
    <property type="evidence" value="ECO:0007669"/>
    <property type="project" value="TreeGrafter"/>
</dbReference>
<evidence type="ECO:0000313" key="12">
    <source>
        <dbReference type="EMBL" id="THU74555.1"/>
    </source>
</evidence>
<dbReference type="InterPro" id="IPR005841">
    <property type="entry name" value="Alpha-D-phosphohexomutase_SF"/>
</dbReference>
<comment type="catalytic activity">
    <reaction evidence="6">
        <text>O-phospho-L-seryl-[protein] + alpha-D-glucose 1-phosphate = alpha-D-glucose 1,6-bisphosphate + L-seryl-[protein]</text>
        <dbReference type="Rhea" id="RHEA:68748"/>
        <dbReference type="Rhea" id="RHEA-COMP:9863"/>
        <dbReference type="Rhea" id="RHEA-COMP:11604"/>
        <dbReference type="ChEBI" id="CHEBI:29999"/>
        <dbReference type="ChEBI" id="CHEBI:58392"/>
        <dbReference type="ChEBI" id="CHEBI:58601"/>
        <dbReference type="ChEBI" id="CHEBI:83421"/>
    </reaction>
</comment>
<feature type="compositionally biased region" description="Polar residues" evidence="8">
    <location>
        <begin position="767"/>
        <end position="782"/>
    </location>
</feature>
<evidence type="ECO:0000256" key="4">
    <source>
        <dbReference type="ARBA" id="ARBA00023277"/>
    </source>
</evidence>
<dbReference type="SUPFAM" id="SSF53738">
    <property type="entry name" value="Phosphoglucomutase, first 3 domains"/>
    <property type="match status" value="3"/>
</dbReference>
<evidence type="ECO:0000313" key="13">
    <source>
        <dbReference type="Proteomes" id="UP000317650"/>
    </source>
</evidence>
<dbReference type="Proteomes" id="UP000317650">
    <property type="component" value="Chromosome 4"/>
</dbReference>
<feature type="region of interest" description="Disordered" evidence="8">
    <location>
        <begin position="50"/>
        <end position="218"/>
    </location>
</feature>
<dbReference type="PROSITE" id="PS00710">
    <property type="entry name" value="PGM_PMM"/>
    <property type="match status" value="1"/>
</dbReference>
<feature type="compositionally biased region" description="Basic and acidic residues" evidence="8">
    <location>
        <begin position="589"/>
        <end position="598"/>
    </location>
</feature>
<evidence type="ECO:0000256" key="1">
    <source>
        <dbReference type="ARBA" id="ARBA00010231"/>
    </source>
</evidence>
<feature type="domain" description="Alpha-D-phosphohexomutase alpha/beta/alpha" evidence="9">
    <location>
        <begin position="998"/>
        <end position="1031"/>
    </location>
</feature>
<keyword evidence="3" id="KW-0313">Glucose metabolism</keyword>
<dbReference type="InterPro" id="IPR049023">
    <property type="entry name" value="AMG1_II"/>
</dbReference>
<dbReference type="Pfam" id="PF21404">
    <property type="entry name" value="AMG1_III"/>
    <property type="match status" value="1"/>
</dbReference>
<evidence type="ECO:0000259" key="10">
    <source>
        <dbReference type="Pfam" id="PF21404"/>
    </source>
</evidence>
<evidence type="ECO:0000256" key="7">
    <source>
        <dbReference type="ARBA" id="ARBA00070218"/>
    </source>
</evidence>
<dbReference type="PANTHER" id="PTHR45955">
    <property type="entry name" value="PHOSPHOACETYLGLUCOSAMINE MUTASE"/>
    <property type="match status" value="1"/>
</dbReference>
<sequence length="1389" mass="150100">MDFHSLPRRELQALCKKNRIPANMTNVAMADALQSLFAVGGMESIEEALQNQSPKNVQASSAYLPRSSRRISSRRAAAGTASDDPKEQPASPLPRARRVTAMDSETGRLFSEEVDRDEEQKEGMMEITPMAKPSTKKQPRGTTTARHTRRRATKKEDGEAAEEGLIEAAKTPATRNGRRTMARKEAESPAVVDEGTEDTVVSSRTTTRRTRQSSKSIPVDVTATTLRRSSRARARVSVPDMESLAQDVEEQAEKGIEIKKSVDTDGDSMIPPPCKKSSDLAAGNVTDLKEIQDKTVIDGDNCEQDCNPVVADSDLSQHHHSSEVKEDGVVPETEGVDDVKDGDSSIASCKKTSDLAEGNATDLREAEGIQDNTLIGGENCEQDCRLVVVDIDLSQRQHSETKEDGIVSETEGLDDVKDGDSLISSCKKISDLATETEGIQDETIIDGENCERDCNLVVVDTDPSQHQHSTEVEEDGIVPETEGLNDVNESEIAAQQHEVETGDETMDLVDRDGAFLLLSDEKPSDLASGNASHLCSMDSQEEILPSEICEQDCNVADDITNLVASLLLSDEKSSDLAAANASHLSSMDSQEKLEKESDGDQEEILPSEICEQDCNVSVVDTNLPLHQLVADPKEPEGFNVESSPKMEGGCVGDQMANQADNTNLPLHQLAVEPKEPEGFNAELSPQKKGGREEEQMANQADRESSVLEGTPLISSLGNPDITGDAADEQSKREEEETEDEMQTYSAPKNDEETSDGDETVAEVVSFSPPQQKPTSLQRSNTVDLPAESLPEVGDLIGHSEVSPDEVTVEVVEASKLSKVGDAEDSVGALMASGIIVEVEKSENQKESDADEEKNSFGQLTVTEIGCGEAKVESDAEKQSLPVVDLQNMSLRKLKLLYKEKKSSANATNKGACYRHSEPSSNIRLGARLSPVSAADRQIRYRGIQMAEEKQRSLLLDSASRFPLPHGARFSYGTAGFRSEGSILASTVYRAGVLAALRSLKTGSAVGLMITASHNPVSDNGVKIADPDGGMMVQRWEPFADALANAPDSERLLHGINAIIGVVAIDMGVLTTPQLHWMVRSRNKGMVASESDYLAQLSKSFRCLMDLVPRERITDSLDTELVVDGANGVGGDKFEQLKKMVTGLDISVKNTGKKGEGALNESCGADYVQKEKVIPSGFGPDDVGVRCASLDGDADRLVYFLIPSASSKNIDLIDGDKILSLFAVFIKEQLDVLYKDSDSNNKPPVRLGIMQTAYANGASTVYLKRLGLEVVFTPTGVKYLHKKAAEYDIGIYFEANGHGTILFSENFLSGLECRSNELASASSGSEQHKAALRLLAVSQLINQAVGDALSGLLLVEAVLQEAPSRPMFYPAIRYRGHNPCVRRGIHAGSS</sequence>
<dbReference type="InterPro" id="IPR016055">
    <property type="entry name" value="A-D-PHexomutase_a/b/a-I/II/III"/>
</dbReference>
<dbReference type="EMBL" id="PYDT01000001">
    <property type="protein sequence ID" value="THU74555.1"/>
    <property type="molecule type" value="Genomic_DNA"/>
</dbReference>
<comment type="subunit">
    <text evidence="2">Monomer.</text>
</comment>
<dbReference type="Gene3D" id="3.40.120.10">
    <property type="entry name" value="Alpha-D-Glucose-1,6-Bisphosphate, subunit A, domain 3"/>
    <property type="match status" value="3"/>
</dbReference>
<feature type="domain" description="Phosphoacetylglucosamine mutase AMG1" evidence="11">
    <location>
        <begin position="1085"/>
        <end position="1197"/>
    </location>
</feature>
<proteinExistence type="inferred from homology"/>
<evidence type="ECO:0000259" key="11">
    <source>
        <dbReference type="Pfam" id="PF21405"/>
    </source>
</evidence>
<feature type="region of interest" description="Disordered" evidence="8">
    <location>
        <begin position="672"/>
        <end position="800"/>
    </location>
</feature>
<dbReference type="PANTHER" id="PTHR45955:SF1">
    <property type="entry name" value="PHOSPHOACETYLGLUCOSAMINE MUTASE"/>
    <property type="match status" value="1"/>
</dbReference>
<dbReference type="InterPro" id="IPR049022">
    <property type="entry name" value="AMG1_III"/>
</dbReference>
<dbReference type="GO" id="GO:0006006">
    <property type="term" value="P:glucose metabolic process"/>
    <property type="evidence" value="ECO:0007669"/>
    <property type="project" value="UniProtKB-KW"/>
</dbReference>
<keyword evidence="13" id="KW-1185">Reference proteome</keyword>